<feature type="transmembrane region" description="Helical" evidence="1">
    <location>
        <begin position="294"/>
        <end position="312"/>
    </location>
</feature>
<feature type="transmembrane region" description="Helical" evidence="1">
    <location>
        <begin position="178"/>
        <end position="199"/>
    </location>
</feature>
<keyword evidence="1" id="KW-1133">Transmembrane helix</keyword>
<dbReference type="Pfam" id="PF07690">
    <property type="entry name" value="MFS_1"/>
    <property type="match status" value="1"/>
</dbReference>
<keyword evidence="1" id="KW-0812">Transmembrane</keyword>
<evidence type="ECO:0000313" key="2">
    <source>
        <dbReference type="EMBL" id="SFV58691.1"/>
    </source>
</evidence>
<feature type="transmembrane region" description="Helical" evidence="1">
    <location>
        <begin position="151"/>
        <end position="172"/>
    </location>
</feature>
<dbReference type="PANTHER" id="PTHR23526">
    <property type="entry name" value="INTEGRAL MEMBRANE TRANSPORT PROTEIN-RELATED"/>
    <property type="match status" value="1"/>
</dbReference>
<feature type="transmembrane region" description="Helical" evidence="1">
    <location>
        <begin position="78"/>
        <end position="101"/>
    </location>
</feature>
<proteinExistence type="predicted"/>
<feature type="transmembrane region" description="Helical" evidence="1">
    <location>
        <begin position="43"/>
        <end position="66"/>
    </location>
</feature>
<organism evidence="2">
    <name type="scientific">hydrothermal vent metagenome</name>
    <dbReference type="NCBI Taxonomy" id="652676"/>
    <lineage>
        <taxon>unclassified sequences</taxon>
        <taxon>metagenomes</taxon>
        <taxon>ecological metagenomes</taxon>
    </lineage>
</organism>
<dbReference type="GO" id="GO:0022857">
    <property type="term" value="F:transmembrane transporter activity"/>
    <property type="evidence" value="ECO:0007669"/>
    <property type="project" value="InterPro"/>
</dbReference>
<dbReference type="SUPFAM" id="SSF103473">
    <property type="entry name" value="MFS general substrate transporter"/>
    <property type="match status" value="1"/>
</dbReference>
<evidence type="ECO:0000256" key="1">
    <source>
        <dbReference type="SAM" id="Phobius"/>
    </source>
</evidence>
<name>A0A1W1BZ02_9ZZZZ</name>
<reference evidence="2" key="1">
    <citation type="submission" date="2016-10" db="EMBL/GenBank/DDBJ databases">
        <authorList>
            <person name="de Groot N.N."/>
        </authorList>
    </citation>
    <scope>NUCLEOTIDE SEQUENCE</scope>
</reference>
<accession>A0A1W1BZ02</accession>
<feature type="transmembrane region" description="Helical" evidence="1">
    <location>
        <begin position="318"/>
        <end position="341"/>
    </location>
</feature>
<sequence length="405" mass="45440">MFKIDDPKNNTKNVIHAFFLALAITIAEPSTILPLMVHHFSNSVIMVGIFASLLRGGAITVQLYAAFHAQAYKRVLPYLGKVFFFRWISWFSIGLSIFFIGDSNKPLTLFLIGLGLFFFSFSAGFGAIYFKELQAKLFSKKYRGKTMANRQVAGSIASIISGGVAGYVLNHYEAPLNYAYLFMVSSLFMVIGFVTFVTIEEPAKENVSVKEKHFKTFIKNATITLKEDKRLQQQILAIFLSFSYFLSMPFVILNANSTFTLTGWMLGGFITVQMVGSILGSSFLWRRIHNYEKMLSLSFLFMMAAFTIALFANSVYWYAVIFLLFGIALDGFNIAGMNLVIEIAPEEKRPVYTALQTNISSLGLFFPVLGGVILKFVGSYTVIYLLSILLLSTGFLISRQLKEIK</sequence>
<dbReference type="AlphaFoldDB" id="A0A1W1BZ02"/>
<keyword evidence="1" id="KW-0472">Membrane</keyword>
<feature type="transmembrane region" description="Helical" evidence="1">
    <location>
        <begin position="380"/>
        <end position="398"/>
    </location>
</feature>
<dbReference type="InterPro" id="IPR036259">
    <property type="entry name" value="MFS_trans_sf"/>
</dbReference>
<dbReference type="EMBL" id="FPHD01000048">
    <property type="protein sequence ID" value="SFV58691.1"/>
    <property type="molecule type" value="Genomic_DNA"/>
</dbReference>
<feature type="transmembrane region" description="Helical" evidence="1">
    <location>
        <begin position="235"/>
        <end position="255"/>
    </location>
</feature>
<protein>
    <submittedName>
        <fullName evidence="2">Permease of the major facilitator superfamily</fullName>
    </submittedName>
</protein>
<dbReference type="PANTHER" id="PTHR23526:SF1">
    <property type="entry name" value="MAJOR FACILITATOR SUPERFAMILY MFS_1"/>
    <property type="match status" value="1"/>
</dbReference>
<dbReference type="InterPro" id="IPR052528">
    <property type="entry name" value="Sugar_transport-like"/>
</dbReference>
<feature type="transmembrane region" description="Helical" evidence="1">
    <location>
        <begin position="261"/>
        <end position="285"/>
    </location>
</feature>
<dbReference type="Gene3D" id="1.20.1250.20">
    <property type="entry name" value="MFS general substrate transporter like domains"/>
    <property type="match status" value="1"/>
</dbReference>
<feature type="transmembrane region" description="Helical" evidence="1">
    <location>
        <begin position="353"/>
        <end position="374"/>
    </location>
</feature>
<gene>
    <name evidence="2" type="ORF">MNB_SV-8-1328</name>
</gene>
<dbReference type="InterPro" id="IPR011701">
    <property type="entry name" value="MFS"/>
</dbReference>
<feature type="transmembrane region" description="Helical" evidence="1">
    <location>
        <begin position="107"/>
        <end position="130"/>
    </location>
</feature>